<dbReference type="EMBL" id="LR031601">
    <property type="protein sequence ID" value="VDD24498.1"/>
    <property type="molecule type" value="Genomic_DNA"/>
</dbReference>
<name>A0A3P6DE33_BRACM</name>
<gene>
    <name evidence="1" type="ORF">BRASC58T46438Z</name>
</gene>
<evidence type="ECO:0000313" key="1">
    <source>
        <dbReference type="EMBL" id="VDD24498.1"/>
    </source>
</evidence>
<accession>A0A3P6DE33</accession>
<proteinExistence type="predicted"/>
<reference evidence="1" key="1">
    <citation type="submission" date="2018-11" db="EMBL/GenBank/DDBJ databases">
        <authorList>
            <consortium name="Genoscope - CEA"/>
            <person name="William W."/>
        </authorList>
    </citation>
    <scope>NUCLEOTIDE SEQUENCE</scope>
</reference>
<protein>
    <submittedName>
        <fullName evidence="1">Uncharacterized protein</fullName>
    </submittedName>
</protein>
<organism evidence="1">
    <name type="scientific">Brassica campestris</name>
    <name type="common">Field mustard</name>
    <dbReference type="NCBI Taxonomy" id="3711"/>
    <lineage>
        <taxon>Eukaryota</taxon>
        <taxon>Viridiplantae</taxon>
        <taxon>Streptophyta</taxon>
        <taxon>Embryophyta</taxon>
        <taxon>Tracheophyta</taxon>
        <taxon>Spermatophyta</taxon>
        <taxon>Magnoliopsida</taxon>
        <taxon>eudicotyledons</taxon>
        <taxon>Gunneridae</taxon>
        <taxon>Pentapetalae</taxon>
        <taxon>rosids</taxon>
        <taxon>malvids</taxon>
        <taxon>Brassicales</taxon>
        <taxon>Brassicaceae</taxon>
        <taxon>Brassiceae</taxon>
        <taxon>Brassica</taxon>
    </lineage>
</organism>
<dbReference type="AlphaFoldDB" id="A0A3P6DE33"/>
<sequence>MLISSKIHFVVQSRQPSFFDWHRGGPVVRYWSNITN</sequence>